<dbReference type="AlphaFoldDB" id="A0A5B7HZ73"/>
<sequence>MVYGKILYSSAGNTRLLAPLAIVVTVVVVLAIIFAMACATVAFEMAEPMAVNAQVIEELKMKSNLKGWRPTSKPRKGGQA</sequence>
<name>A0A5B7HZ73_PORTR</name>
<keyword evidence="1" id="KW-0812">Transmembrane</keyword>
<organism evidence="2 3">
    <name type="scientific">Portunus trituberculatus</name>
    <name type="common">Swimming crab</name>
    <name type="synonym">Neptunus trituberculatus</name>
    <dbReference type="NCBI Taxonomy" id="210409"/>
    <lineage>
        <taxon>Eukaryota</taxon>
        <taxon>Metazoa</taxon>
        <taxon>Ecdysozoa</taxon>
        <taxon>Arthropoda</taxon>
        <taxon>Crustacea</taxon>
        <taxon>Multicrustacea</taxon>
        <taxon>Malacostraca</taxon>
        <taxon>Eumalacostraca</taxon>
        <taxon>Eucarida</taxon>
        <taxon>Decapoda</taxon>
        <taxon>Pleocyemata</taxon>
        <taxon>Brachyura</taxon>
        <taxon>Eubrachyura</taxon>
        <taxon>Portunoidea</taxon>
        <taxon>Portunidae</taxon>
        <taxon>Portuninae</taxon>
        <taxon>Portunus</taxon>
    </lineage>
</organism>
<dbReference type="Proteomes" id="UP000324222">
    <property type="component" value="Unassembled WGS sequence"/>
</dbReference>
<gene>
    <name evidence="2" type="ORF">E2C01_069559</name>
</gene>
<dbReference type="EMBL" id="VSRR010040528">
    <property type="protein sequence ID" value="MPC75175.1"/>
    <property type="molecule type" value="Genomic_DNA"/>
</dbReference>
<feature type="transmembrane region" description="Helical" evidence="1">
    <location>
        <begin position="20"/>
        <end position="43"/>
    </location>
</feature>
<evidence type="ECO:0000256" key="1">
    <source>
        <dbReference type="SAM" id="Phobius"/>
    </source>
</evidence>
<reference evidence="2 3" key="1">
    <citation type="submission" date="2019-05" db="EMBL/GenBank/DDBJ databases">
        <title>Another draft genome of Portunus trituberculatus and its Hox gene families provides insights of decapod evolution.</title>
        <authorList>
            <person name="Jeong J.-H."/>
            <person name="Song I."/>
            <person name="Kim S."/>
            <person name="Choi T."/>
            <person name="Kim D."/>
            <person name="Ryu S."/>
            <person name="Kim W."/>
        </authorList>
    </citation>
    <scope>NUCLEOTIDE SEQUENCE [LARGE SCALE GENOMIC DNA]</scope>
    <source>
        <tissue evidence="2">Muscle</tissue>
    </source>
</reference>
<accession>A0A5B7HZ73</accession>
<keyword evidence="3" id="KW-1185">Reference proteome</keyword>
<protein>
    <submittedName>
        <fullName evidence="2">Uncharacterized protein</fullName>
    </submittedName>
</protein>
<comment type="caution">
    <text evidence="2">The sequence shown here is derived from an EMBL/GenBank/DDBJ whole genome shotgun (WGS) entry which is preliminary data.</text>
</comment>
<evidence type="ECO:0000313" key="3">
    <source>
        <dbReference type="Proteomes" id="UP000324222"/>
    </source>
</evidence>
<keyword evidence="1" id="KW-0472">Membrane</keyword>
<evidence type="ECO:0000313" key="2">
    <source>
        <dbReference type="EMBL" id="MPC75175.1"/>
    </source>
</evidence>
<keyword evidence="1" id="KW-1133">Transmembrane helix</keyword>
<proteinExistence type="predicted"/>